<dbReference type="GO" id="GO:0003887">
    <property type="term" value="F:DNA-directed DNA polymerase activity"/>
    <property type="evidence" value="ECO:0007669"/>
    <property type="project" value="InterPro"/>
</dbReference>
<dbReference type="InterPro" id="IPR000525">
    <property type="entry name" value="Initiator_Rep_WH1"/>
</dbReference>
<evidence type="ECO:0000259" key="2">
    <source>
        <dbReference type="Pfam" id="PF01051"/>
    </source>
</evidence>
<sequence length="123" mass="14412">MARTIKGNKNVVQSYTLTTSRYKFTAYEKRILYRIVEFAQDEIKGIMIRDNLHKIDHSLFGRELTMPVTDILKNERDENYTKAKAAFSSLQKKTVVYEDEKVWESTQIILGVKLEKNNGMVKF</sequence>
<evidence type="ECO:0000256" key="1">
    <source>
        <dbReference type="ARBA" id="ARBA00038283"/>
    </source>
</evidence>
<comment type="caution">
    <text evidence="3">The sequence shown here is derived from an EMBL/GenBank/DDBJ whole genome shotgun (WGS) entry which is preliminary data.</text>
</comment>
<protein>
    <submittedName>
        <fullName evidence="3">Initiator RepB protein</fullName>
    </submittedName>
</protein>
<feature type="non-terminal residue" evidence="3">
    <location>
        <position position="123"/>
    </location>
</feature>
<gene>
    <name evidence="3" type="ORF">CJ232_12230</name>
</gene>
<accession>A0A2N6Q068</accession>
<dbReference type="GO" id="GO:0006270">
    <property type="term" value="P:DNA replication initiation"/>
    <property type="evidence" value="ECO:0007669"/>
    <property type="project" value="InterPro"/>
</dbReference>
<evidence type="ECO:0000313" key="3">
    <source>
        <dbReference type="EMBL" id="PMC05413.1"/>
    </source>
</evidence>
<comment type="similarity">
    <text evidence="1">Belongs to the initiator RepB protein family.</text>
</comment>
<dbReference type="AlphaFoldDB" id="A0A2N6Q068"/>
<dbReference type="InterPro" id="IPR036388">
    <property type="entry name" value="WH-like_DNA-bd_sf"/>
</dbReference>
<dbReference type="Pfam" id="PF01051">
    <property type="entry name" value="Rep3_N"/>
    <property type="match status" value="1"/>
</dbReference>
<dbReference type="Gene3D" id="1.10.10.10">
    <property type="entry name" value="Winged helix-like DNA-binding domain superfamily/Winged helix DNA-binding domain"/>
    <property type="match status" value="1"/>
</dbReference>
<dbReference type="SUPFAM" id="SSF46785">
    <property type="entry name" value="Winged helix' DNA-binding domain"/>
    <property type="match status" value="1"/>
</dbReference>
<name>A0A2N6Q068_9BACT</name>
<dbReference type="InterPro" id="IPR036390">
    <property type="entry name" value="WH_DNA-bd_sf"/>
</dbReference>
<proteinExistence type="inferred from homology"/>
<evidence type="ECO:0000313" key="4">
    <source>
        <dbReference type="Proteomes" id="UP000235661"/>
    </source>
</evidence>
<feature type="domain" description="Initiator Rep protein WH1" evidence="2">
    <location>
        <begin position="11"/>
        <end position="123"/>
    </location>
</feature>
<dbReference type="RefSeq" id="WP_146003025.1">
    <property type="nucleotide sequence ID" value="NZ_PNGI01000055.1"/>
</dbReference>
<reference evidence="3 4" key="1">
    <citation type="submission" date="2017-09" db="EMBL/GenBank/DDBJ databases">
        <title>Bacterial strain isolated from the female urinary microbiota.</title>
        <authorList>
            <person name="Thomas-White K."/>
            <person name="Kumar N."/>
            <person name="Forster S."/>
            <person name="Putonti C."/>
            <person name="Lawley T."/>
            <person name="Wolfe A.J."/>
        </authorList>
    </citation>
    <scope>NUCLEOTIDE SEQUENCE [LARGE SCALE GENOMIC DNA]</scope>
    <source>
        <strain evidence="3 4">UMB0818</strain>
    </source>
</reference>
<dbReference type="EMBL" id="PNGI01000055">
    <property type="protein sequence ID" value="PMC05413.1"/>
    <property type="molecule type" value="Genomic_DNA"/>
</dbReference>
<organism evidence="3 4">
    <name type="scientific">Hoylesella timonensis</name>
    <dbReference type="NCBI Taxonomy" id="386414"/>
    <lineage>
        <taxon>Bacteria</taxon>
        <taxon>Pseudomonadati</taxon>
        <taxon>Bacteroidota</taxon>
        <taxon>Bacteroidia</taxon>
        <taxon>Bacteroidales</taxon>
        <taxon>Prevotellaceae</taxon>
        <taxon>Hoylesella</taxon>
    </lineage>
</organism>
<dbReference type="Proteomes" id="UP000235661">
    <property type="component" value="Unassembled WGS sequence"/>
</dbReference>